<dbReference type="InterPro" id="IPR014720">
    <property type="entry name" value="dsRBD_dom"/>
</dbReference>
<reference evidence="6 7" key="1">
    <citation type="submission" date="2024-04" db="EMBL/GenBank/DDBJ databases">
        <authorList>
            <person name="Fracassetti M."/>
        </authorList>
    </citation>
    <scope>NUCLEOTIDE SEQUENCE [LARGE SCALE GENOMIC DNA]</scope>
</reference>
<organism evidence="6 7">
    <name type="scientific">Linum trigynum</name>
    <dbReference type="NCBI Taxonomy" id="586398"/>
    <lineage>
        <taxon>Eukaryota</taxon>
        <taxon>Viridiplantae</taxon>
        <taxon>Streptophyta</taxon>
        <taxon>Embryophyta</taxon>
        <taxon>Tracheophyta</taxon>
        <taxon>Spermatophyta</taxon>
        <taxon>Magnoliopsida</taxon>
        <taxon>eudicotyledons</taxon>
        <taxon>Gunneridae</taxon>
        <taxon>Pentapetalae</taxon>
        <taxon>rosids</taxon>
        <taxon>fabids</taxon>
        <taxon>Malpighiales</taxon>
        <taxon>Linaceae</taxon>
        <taxon>Linum</taxon>
    </lineage>
</organism>
<proteinExistence type="predicted"/>
<evidence type="ECO:0000259" key="5">
    <source>
        <dbReference type="PROSITE" id="PS50137"/>
    </source>
</evidence>
<feature type="compositionally biased region" description="Polar residues" evidence="4">
    <location>
        <begin position="354"/>
        <end position="367"/>
    </location>
</feature>
<dbReference type="PANTHER" id="PTHR46031:SF16">
    <property type="entry name" value="DOUBLE-STRANDED RNA-BINDING PROTEIN 4"/>
    <property type="match status" value="1"/>
</dbReference>
<sequence>MYKSSLQIFCQRKKWLLPVYSATKDGPDHRPHFFATVTVNGTSFASEVAANSAKEAQNEAARVALVQLGSADASPSPGALDSSHGAVSGEGSQAIDEIPQASGFPAAGKPPETVIDMQHLCKTQLQIYAQKRSLPLPVYAHERDGPCHACRFKSTVAIEGKTYSSERFFPTLKDAENSAAKAALTSLLPTGSGEEEISYKNLLQELAQKKCFLLPVYVTTRAGDVHASTFVSTVEVNQQVFTGIEARTKKLAEMSAAKVAYTNLKECNSCESAAGPVDVSQEQELGLPTPKVDFGILAHLNQNFQPKLHPVAASKGQELVSSSPQVELCHLNHSNKNIPPELLVPSEKLDPTSAADSSTINPGSFSGKTIGKLPSPPLVSPSSVSNLKEKIADTDTAIAGTEPSVIHPGADRTEVVGNPPASHPPASPSFTLVTHSGGAVASDSSIQHQNGPTPRLPSTSHIPSTMPANGESCSGISGLIRSNIGLPNRIVIHPRNISPTYPTGSTVLPVNDTNWVAVSSPPQSTM</sequence>
<feature type="domain" description="DRBM" evidence="5">
    <location>
        <begin position="120"/>
        <end position="189"/>
    </location>
</feature>
<dbReference type="SMART" id="SM00358">
    <property type="entry name" value="DSRM"/>
    <property type="match status" value="3"/>
</dbReference>
<evidence type="ECO:0000256" key="3">
    <source>
        <dbReference type="PROSITE-ProRule" id="PRU00266"/>
    </source>
</evidence>
<accession>A0AAV2E8Y9</accession>
<gene>
    <name evidence="6" type="ORF">LTRI10_LOCUS23616</name>
</gene>
<evidence type="ECO:0000313" key="6">
    <source>
        <dbReference type="EMBL" id="CAL1382284.1"/>
    </source>
</evidence>
<protein>
    <recommendedName>
        <fullName evidence="5">DRBM domain-containing protein</fullName>
    </recommendedName>
</protein>
<feature type="region of interest" description="Disordered" evidence="4">
    <location>
        <begin position="440"/>
        <end position="472"/>
    </location>
</feature>
<name>A0AAV2E8Y9_9ROSI</name>
<dbReference type="Gene3D" id="3.30.160.20">
    <property type="match status" value="3"/>
</dbReference>
<dbReference type="GO" id="GO:0003723">
    <property type="term" value="F:RNA binding"/>
    <property type="evidence" value="ECO:0007669"/>
    <property type="project" value="UniProtKB-UniRule"/>
</dbReference>
<evidence type="ECO:0000256" key="4">
    <source>
        <dbReference type="SAM" id="MobiDB-lite"/>
    </source>
</evidence>
<dbReference type="Proteomes" id="UP001497516">
    <property type="component" value="Chromosome 4"/>
</dbReference>
<evidence type="ECO:0000256" key="1">
    <source>
        <dbReference type="ARBA" id="ARBA00022737"/>
    </source>
</evidence>
<keyword evidence="7" id="KW-1185">Reference proteome</keyword>
<evidence type="ECO:0000256" key="2">
    <source>
        <dbReference type="ARBA" id="ARBA00022884"/>
    </source>
</evidence>
<feature type="domain" description="DRBM" evidence="5">
    <location>
        <begin position="1"/>
        <end position="70"/>
    </location>
</feature>
<keyword evidence="2 3" id="KW-0694">RNA-binding</keyword>
<evidence type="ECO:0000313" key="7">
    <source>
        <dbReference type="Proteomes" id="UP001497516"/>
    </source>
</evidence>
<dbReference type="PROSITE" id="PS50137">
    <property type="entry name" value="DS_RBD"/>
    <property type="match status" value="3"/>
</dbReference>
<dbReference type="EMBL" id="OZ034817">
    <property type="protein sequence ID" value="CAL1382284.1"/>
    <property type="molecule type" value="Genomic_DNA"/>
</dbReference>
<dbReference type="Pfam" id="PF00035">
    <property type="entry name" value="dsrm"/>
    <property type="match status" value="3"/>
</dbReference>
<keyword evidence="1" id="KW-0677">Repeat</keyword>
<feature type="compositionally biased region" description="Polar residues" evidence="4">
    <location>
        <begin position="442"/>
        <end position="472"/>
    </location>
</feature>
<feature type="domain" description="DRBM" evidence="5">
    <location>
        <begin position="198"/>
        <end position="266"/>
    </location>
</feature>
<dbReference type="PANTHER" id="PTHR46031">
    <property type="match status" value="1"/>
</dbReference>
<dbReference type="SUPFAM" id="SSF54768">
    <property type="entry name" value="dsRNA-binding domain-like"/>
    <property type="match status" value="3"/>
</dbReference>
<feature type="region of interest" description="Disordered" evidence="4">
    <location>
        <begin position="349"/>
        <end position="383"/>
    </location>
</feature>
<dbReference type="AlphaFoldDB" id="A0AAV2E8Y9"/>